<evidence type="ECO:0000313" key="2">
    <source>
        <dbReference type="Proteomes" id="UP000825078"/>
    </source>
</evidence>
<proteinExistence type="predicted"/>
<dbReference type="AlphaFoldDB" id="A0AAD1NP88"/>
<dbReference type="EMBL" id="AP024613">
    <property type="protein sequence ID" value="BCV45245.1"/>
    <property type="molecule type" value="Genomic_DNA"/>
</dbReference>
<name>A0AAD1NP88_9GAMM</name>
<protein>
    <submittedName>
        <fullName evidence="1">Uncharacterized protein</fullName>
    </submittedName>
</protein>
<sequence>MAWRNKPQVQPWFRNETLKALTDGKTVMGEGLMKGPKDMAKGIIERDSLWP</sequence>
<dbReference type="Proteomes" id="UP000825078">
    <property type="component" value="Chromosome"/>
</dbReference>
<gene>
    <name evidence="1" type="ORF">TUM17379_22630</name>
</gene>
<evidence type="ECO:0000313" key="1">
    <source>
        <dbReference type="EMBL" id="BCV45245.1"/>
    </source>
</evidence>
<accession>A0AAD1NP88</accession>
<organism evidence="1 2">
    <name type="scientific">Shewanella algae</name>
    <dbReference type="NCBI Taxonomy" id="38313"/>
    <lineage>
        <taxon>Bacteria</taxon>
        <taxon>Pseudomonadati</taxon>
        <taxon>Pseudomonadota</taxon>
        <taxon>Gammaproteobacteria</taxon>
        <taxon>Alteromonadales</taxon>
        <taxon>Shewanellaceae</taxon>
        <taxon>Shewanella</taxon>
    </lineage>
</organism>
<reference evidence="1" key="1">
    <citation type="submission" date="2021-05" db="EMBL/GenBank/DDBJ databases">
        <title>Molecular characterization for Shewanella algae harboring chromosomal blaOXA-55-like strains isolated from clinical and environment sample.</title>
        <authorList>
            <person name="Ohama Y."/>
            <person name="Aoki K."/>
            <person name="Harada S."/>
            <person name="Moriya K."/>
            <person name="Ishii Y."/>
            <person name="Tateda K."/>
        </authorList>
    </citation>
    <scope>NUCLEOTIDE SEQUENCE</scope>
    <source>
        <strain evidence="1">TUM17379</strain>
    </source>
</reference>